<feature type="coiled-coil region" evidence="1">
    <location>
        <begin position="452"/>
        <end position="522"/>
    </location>
</feature>
<evidence type="ECO:0000313" key="3">
    <source>
        <dbReference type="EMBL" id="SPD04514.1"/>
    </source>
</evidence>
<feature type="region of interest" description="Disordered" evidence="2">
    <location>
        <begin position="278"/>
        <end position="340"/>
    </location>
</feature>
<organism evidence="3">
    <name type="scientific">Fagus sylvatica</name>
    <name type="common">Beechnut</name>
    <dbReference type="NCBI Taxonomy" id="28930"/>
    <lineage>
        <taxon>Eukaryota</taxon>
        <taxon>Viridiplantae</taxon>
        <taxon>Streptophyta</taxon>
        <taxon>Embryophyta</taxon>
        <taxon>Tracheophyta</taxon>
        <taxon>Spermatophyta</taxon>
        <taxon>Magnoliopsida</taxon>
        <taxon>eudicotyledons</taxon>
        <taxon>Gunneridae</taxon>
        <taxon>Pentapetalae</taxon>
        <taxon>rosids</taxon>
        <taxon>fabids</taxon>
        <taxon>Fagales</taxon>
        <taxon>Fagaceae</taxon>
        <taxon>Fagus</taxon>
    </lineage>
</organism>
<proteinExistence type="predicted"/>
<accession>A0A2N9GYY1</accession>
<feature type="region of interest" description="Disordered" evidence="2">
    <location>
        <begin position="625"/>
        <end position="671"/>
    </location>
</feature>
<dbReference type="EMBL" id="OIVN01002545">
    <property type="protein sequence ID" value="SPD04514.1"/>
    <property type="molecule type" value="Genomic_DNA"/>
</dbReference>
<reference evidence="3" key="1">
    <citation type="submission" date="2018-02" db="EMBL/GenBank/DDBJ databases">
        <authorList>
            <person name="Cohen D.B."/>
            <person name="Kent A.D."/>
        </authorList>
    </citation>
    <scope>NUCLEOTIDE SEQUENCE</scope>
</reference>
<gene>
    <name evidence="3" type="ORF">FSB_LOCUS32396</name>
</gene>
<sequence length="671" mass="73326">MASAHRLAHLVNSEESMRRFRAKYLVPDNVRLRYFSSKNLPPLNGDEILVSVMSIVEGGVRFPLHPLLIDFLQTVNGCPDQMSVNVFRLVMGVVALNRLLETNLGVRDILHVYSYVCPKSDSDTSCSLKAKKVNDKLVTAMPSSNKGFDNDWLVVSGNWYSGSSRCRNMFGRPVPSRLNVPATAANLEDIRKVLRSNICVDQFGHPRAASILLGYSPLVGSFLEGPTIPLSQETPVEPTVLYVAQPATAAQTDDLPELVPVGEVSEMAPPVDVFEILSKRKKGASSSKGKEKEREKQKEKEKEKPEAPPRRSRRIIYDTTPTGQPDVRADLSSTPAPEQTALPQIVEEPEAEQAKGLVRRPKRLKVAGERADVPGSSSTAEVWAPKMAVAGDPITTAHTVFETTDVEFSARVAQAITRVSSLPGDSLIWDNMSSGRIFRHVSRSLVMAAQGVHAAKARIAGLHLEAKEKEDRVADLLKTMKDKEAEQEKTLSDVMRTAAENYGKLEKQLHETVNKMKDAEEQARMRPGQRGLRDGKAEGEQKVLDEVAEQLELVYNKSFRDGWKAALKEAEVPTSSALFLRENTPLPYPDADLKASDDEAEEGVGDEGEKAEVEELVGSEVIPILIPTDDPPAPTPTVAADPTPAQTGEPPIQEEAAPLVVAPPNSLPSSS</sequence>
<name>A0A2N9GYY1_FAGSY</name>
<feature type="region of interest" description="Disordered" evidence="2">
    <location>
        <begin position="588"/>
        <end position="611"/>
    </location>
</feature>
<dbReference type="AlphaFoldDB" id="A0A2N9GYY1"/>
<keyword evidence="1" id="KW-0175">Coiled coil</keyword>
<evidence type="ECO:0000256" key="2">
    <source>
        <dbReference type="SAM" id="MobiDB-lite"/>
    </source>
</evidence>
<protein>
    <submittedName>
        <fullName evidence="3">Uncharacterized protein</fullName>
    </submittedName>
</protein>
<feature type="compositionally biased region" description="Low complexity" evidence="2">
    <location>
        <begin position="636"/>
        <end position="645"/>
    </location>
</feature>
<evidence type="ECO:0000256" key="1">
    <source>
        <dbReference type="SAM" id="Coils"/>
    </source>
</evidence>
<feature type="compositionally biased region" description="Basic and acidic residues" evidence="2">
    <location>
        <begin position="288"/>
        <end position="309"/>
    </location>
</feature>